<dbReference type="RefSeq" id="WP_185978492.1">
    <property type="nucleotide sequence ID" value="NZ_JACBGI020000016.1"/>
</dbReference>
<keyword evidence="2" id="KW-1185">Reference proteome</keyword>
<dbReference type="Gene3D" id="3.30.70.120">
    <property type="match status" value="1"/>
</dbReference>
<proteinExistence type="predicted"/>
<evidence type="ECO:0000313" key="1">
    <source>
        <dbReference type="EMBL" id="MBF6058347.1"/>
    </source>
</evidence>
<dbReference type="EMBL" id="JACBGI020000016">
    <property type="protein sequence ID" value="MBF6058347.1"/>
    <property type="molecule type" value="Genomic_DNA"/>
</dbReference>
<dbReference type="InterPro" id="IPR015867">
    <property type="entry name" value="N-reg_PII/ATP_PRibTrfase_C"/>
</dbReference>
<dbReference type="SUPFAM" id="SSF102705">
    <property type="entry name" value="NIF3 (NGG1p interacting factor 3)-like"/>
    <property type="match status" value="1"/>
</dbReference>
<protein>
    <submittedName>
        <fullName evidence="1">YqfO family protein</fullName>
    </submittedName>
</protein>
<dbReference type="PANTHER" id="PTHR41774:SF1">
    <property type="entry name" value="NGG1P INTERACTING FACTOR NIF3"/>
    <property type="match status" value="1"/>
</dbReference>
<name>A0ABS0BX12_9GAMM</name>
<dbReference type="InterPro" id="IPR036069">
    <property type="entry name" value="DUF34/NIF3_sf"/>
</dbReference>
<comment type="caution">
    <text evidence="1">The sequence shown here is derived from an EMBL/GenBank/DDBJ whole genome shotgun (WGS) entry which is preliminary data.</text>
</comment>
<gene>
    <name evidence="1" type="ORF">H8792_008340</name>
</gene>
<evidence type="ECO:0000313" key="2">
    <source>
        <dbReference type="Proteomes" id="UP001193680"/>
    </source>
</evidence>
<dbReference type="PANTHER" id="PTHR41774">
    <property type="match status" value="1"/>
</dbReference>
<dbReference type="Proteomes" id="UP001193680">
    <property type="component" value="Unassembled WGS sequence"/>
</dbReference>
<sequence length="113" mass="12688">MLKLCVYIPETHLESVKQALFSAGAGKIGDYDSCAWQVLGQGQFRPLVGSQPYIGQKGQIEMVDEYRVEMVLQENCLLDVIDALIDSHPYETPAYDVVQVLDVHAYLDSKPKR</sequence>
<organism evidence="1 2">
    <name type="scientific">Thiomicrorhabdus heinhorstiae</name>
    <dbReference type="NCBI Taxonomy" id="2748010"/>
    <lineage>
        <taxon>Bacteria</taxon>
        <taxon>Pseudomonadati</taxon>
        <taxon>Pseudomonadota</taxon>
        <taxon>Gammaproteobacteria</taxon>
        <taxon>Thiotrichales</taxon>
        <taxon>Piscirickettsiaceae</taxon>
        <taxon>Thiomicrorhabdus</taxon>
    </lineage>
</organism>
<accession>A0ABS0BX12</accession>
<reference evidence="1 2" key="1">
    <citation type="submission" date="2020-11" db="EMBL/GenBank/DDBJ databases">
        <title>Sulfur oxidizing isolate from Hospital Hole Sinkhole.</title>
        <authorList>
            <person name="Scott K.M."/>
        </authorList>
    </citation>
    <scope>NUCLEOTIDE SEQUENCE [LARGE SCALE GENOMIC DNA]</scope>
    <source>
        <strain evidence="1 2">HH1</strain>
    </source>
</reference>